<dbReference type="GeneTree" id="ENSGT00940000174275"/>
<proteinExistence type="predicted"/>
<reference evidence="2" key="1">
    <citation type="submission" date="2025-05" db="UniProtKB">
        <authorList>
            <consortium name="Ensembl"/>
        </authorList>
    </citation>
    <scope>IDENTIFICATION</scope>
</reference>
<keyword evidence="1" id="KW-0732">Signal</keyword>
<evidence type="ECO:0000313" key="2">
    <source>
        <dbReference type="Ensembl" id="ENSCVAP00000031760.1"/>
    </source>
</evidence>
<dbReference type="PANTHER" id="PTHR38564">
    <property type="entry name" value="SI:CH73-250A16.5-RELATED"/>
    <property type="match status" value="1"/>
</dbReference>
<dbReference type="Ensembl" id="ENSCVAT00000026916.1">
    <property type="protein sequence ID" value="ENSCVAP00000031760.1"/>
    <property type="gene ID" value="ENSCVAG00000021255.1"/>
</dbReference>
<sequence length="159" mass="16672">MKTVLLASALLLGLFGCSVALPLPVPFPYPDPYQAVCGTMWLFATPCAEISTTVAKQIQALSPEYMLISATPLAIKANHTSPDGISVQDITFSLSPTIVTGGCRVSAKSSSLGFTGLLDGGLNYCNLHKLVSASGLTLSPGYMEMTNEWACLGYGMAKC</sequence>
<keyword evidence="3" id="KW-1185">Reference proteome</keyword>
<accession>A0A3Q2GQF5</accession>
<evidence type="ECO:0000313" key="3">
    <source>
        <dbReference type="Proteomes" id="UP000265020"/>
    </source>
</evidence>
<feature type="chain" id="PRO_5044598209" description="Lipoprotein" evidence="1">
    <location>
        <begin position="21"/>
        <end position="159"/>
    </location>
</feature>
<dbReference type="Proteomes" id="UP000265020">
    <property type="component" value="Unassembled WGS sequence"/>
</dbReference>
<dbReference type="AlphaFoldDB" id="A0A3Q2GQF5"/>
<dbReference type="OMA" id="PYHAFCR"/>
<dbReference type="PANTHER" id="PTHR38564:SF2">
    <property type="entry name" value="WU:FC46H12 PRECURSOR"/>
    <property type="match status" value="1"/>
</dbReference>
<evidence type="ECO:0008006" key="4">
    <source>
        <dbReference type="Google" id="ProtNLM"/>
    </source>
</evidence>
<name>A0A3Q2GQF5_CYPVA</name>
<feature type="signal peptide" evidence="1">
    <location>
        <begin position="1"/>
        <end position="20"/>
    </location>
</feature>
<protein>
    <recommendedName>
        <fullName evidence="4">Lipoprotein</fullName>
    </recommendedName>
</protein>
<dbReference type="PROSITE" id="PS51257">
    <property type="entry name" value="PROKAR_LIPOPROTEIN"/>
    <property type="match status" value="1"/>
</dbReference>
<dbReference type="Ensembl" id="ENSCVAT00000026915.1">
    <property type="protein sequence ID" value="ENSCVAP00000018059.1"/>
    <property type="gene ID" value="ENSCVAG00000021255.1"/>
</dbReference>
<organism evidence="2 3">
    <name type="scientific">Cyprinodon variegatus</name>
    <name type="common">Sheepshead minnow</name>
    <dbReference type="NCBI Taxonomy" id="28743"/>
    <lineage>
        <taxon>Eukaryota</taxon>
        <taxon>Metazoa</taxon>
        <taxon>Chordata</taxon>
        <taxon>Craniata</taxon>
        <taxon>Vertebrata</taxon>
        <taxon>Euteleostomi</taxon>
        <taxon>Actinopterygii</taxon>
        <taxon>Neopterygii</taxon>
        <taxon>Teleostei</taxon>
        <taxon>Neoteleostei</taxon>
        <taxon>Acanthomorphata</taxon>
        <taxon>Ovalentaria</taxon>
        <taxon>Atherinomorphae</taxon>
        <taxon>Cyprinodontiformes</taxon>
        <taxon>Cyprinodontidae</taxon>
        <taxon>Cyprinodon</taxon>
    </lineage>
</organism>
<evidence type="ECO:0000256" key="1">
    <source>
        <dbReference type="SAM" id="SignalP"/>
    </source>
</evidence>